<dbReference type="InterPro" id="IPR045584">
    <property type="entry name" value="Pilin-like"/>
</dbReference>
<sequence length="245" mass="26660">MMKKARFTLIELLVVIAIIAILASMLLPALNQARDSAKRITCTNVLKQYGSAAALYASNYQDWWVPCDGALGFGSYYRNDAFRSLLGIGKVEEVASGNTDGLYPLGLMCPKSDAVLGVSDFARGKLLNGHGFPKRSYGYSYNDLWAADHPGATDPGKRVFKLTQIRRPTTASFWKDALDSLTWTPDPAAANGYFNGGEGIGDGKGTIAYRHGDSANHSFFDGHVESLQWRYVKQNSGTLGSGFLK</sequence>
<dbReference type="RefSeq" id="WP_106053258.1">
    <property type="nucleotide sequence ID" value="NZ_CALXOB010000017.1"/>
</dbReference>
<accession>A0A844FZ82</accession>
<reference evidence="1 2" key="1">
    <citation type="submission" date="2019-08" db="EMBL/GenBank/DDBJ databases">
        <title>In-depth cultivation of the pig gut microbiome towards novel bacterial diversity and tailored functional studies.</title>
        <authorList>
            <person name="Wylensek D."/>
            <person name="Hitch T.C.A."/>
            <person name="Clavel T."/>
        </authorList>
    </citation>
    <scope>NUCLEOTIDE SEQUENCE [LARGE SCALE GENOMIC DNA]</scope>
    <source>
        <strain evidence="1 2">BBE-744-WT-12</strain>
    </source>
</reference>
<evidence type="ECO:0000313" key="1">
    <source>
        <dbReference type="EMBL" id="MST95741.1"/>
    </source>
</evidence>
<dbReference type="SUPFAM" id="SSF54523">
    <property type="entry name" value="Pili subunits"/>
    <property type="match status" value="1"/>
</dbReference>
<proteinExistence type="predicted"/>
<dbReference type="PANTHER" id="PTHR30093">
    <property type="entry name" value="GENERAL SECRETION PATHWAY PROTEIN G"/>
    <property type="match status" value="1"/>
</dbReference>
<dbReference type="Gene3D" id="3.30.700.10">
    <property type="entry name" value="Glycoprotein, Type 4 Pilin"/>
    <property type="match status" value="1"/>
</dbReference>
<dbReference type="EMBL" id="VUNS01000001">
    <property type="protein sequence ID" value="MST95741.1"/>
    <property type="molecule type" value="Genomic_DNA"/>
</dbReference>
<dbReference type="Pfam" id="PF07963">
    <property type="entry name" value="N_methyl"/>
    <property type="match status" value="1"/>
</dbReference>
<protein>
    <submittedName>
        <fullName evidence="1">Type II secretion system protein</fullName>
    </submittedName>
</protein>
<dbReference type="NCBIfam" id="TIGR02532">
    <property type="entry name" value="IV_pilin_GFxxxE"/>
    <property type="match status" value="1"/>
</dbReference>
<dbReference type="AlphaFoldDB" id="A0A844FZ82"/>
<dbReference type="PANTHER" id="PTHR30093:SF2">
    <property type="entry name" value="TYPE II SECRETION SYSTEM PROTEIN H"/>
    <property type="match status" value="1"/>
</dbReference>
<gene>
    <name evidence="1" type="ORF">FYJ85_01595</name>
</gene>
<name>A0A844FZ82_9BACT</name>
<keyword evidence="2" id="KW-1185">Reference proteome</keyword>
<comment type="caution">
    <text evidence="1">The sequence shown here is derived from an EMBL/GenBank/DDBJ whole genome shotgun (WGS) entry which is preliminary data.</text>
</comment>
<evidence type="ECO:0000313" key="2">
    <source>
        <dbReference type="Proteomes" id="UP000435649"/>
    </source>
</evidence>
<organism evidence="1 2">
    <name type="scientific">Victivallis lenta</name>
    <dbReference type="NCBI Taxonomy" id="2606640"/>
    <lineage>
        <taxon>Bacteria</taxon>
        <taxon>Pseudomonadati</taxon>
        <taxon>Lentisphaerota</taxon>
        <taxon>Lentisphaeria</taxon>
        <taxon>Victivallales</taxon>
        <taxon>Victivallaceae</taxon>
        <taxon>Victivallis</taxon>
    </lineage>
</organism>
<dbReference type="Proteomes" id="UP000435649">
    <property type="component" value="Unassembled WGS sequence"/>
</dbReference>
<dbReference type="InterPro" id="IPR012902">
    <property type="entry name" value="N_methyl_site"/>
</dbReference>